<name>A0A9W7G8P6_9STRA</name>
<sequence>NVQEHIDEAARRGTRTHAIVENIVTSAFMCSKCDKFRRSSPSSIGDKILPRDAPDDWECSKMGVGIDCDTDEVDWGVDQPPLGKDVSAEDKEEIDQFRAFRKEHKNLQILESEMRVAWIVSGTVVTAGSLDLLVKRTMAKILGGGVKVKTDEKAHMDAVGEIKELVRKATATKYPFNICLKNAIDLAGNYNQLLQPEHKLSSTSLKKIADTCKNNETRRAAMNELRILVGEKQIGETSNQITETNCLNFLNLGGTPVEKKRDFKRKACKKKGKLRKQVREKPSETVKERLFEDGRYGPDGPGFNESFPNTELGEDVILPQDLSKHYPAGVTNEVEDGIEEAGDKEDTKVGRKKDSFVEQVLKKWVEKQGGEHGNGMSRKVFKLALNKERIPSDDIRAVLEKVPLAMTSIAREGTKYLEHCVLKGLVKPIEKFLMNTETVGGETLELLDISELGFKPKAKTLQSIIDSHIASLNPASTTYKKASKNPDSPLNEYFAQTNFDMKVYEASLEGTPPCSTGLQQMRRQYEVAVKLHLFGGKSTGYASGGIWRRLISFAKLLLHIEVRSNKDDFSVGDSLLKKIDPDYDDETGDETDDETVDETVDETAKRNKDVYHLALAFFDVYTNLGESQKRFGRKPDLDLKELRGELKTIFPQTSRTFECLLFDVEDLKNLITSEETKDDMGIIKWLQDNLYFCFLIDARISAWIEENQERAEKKSLEKVLEKRNKDKSPGDKRFEFEENYDGLDYDGLDYDGLDYDGLDYDGLDSAGLDSAGLDYAGLDYAGLDYDGLDYDGLGTDGRRDSDNLDYNAPI</sequence>
<dbReference type="OrthoDB" id="10555557at2759"/>
<dbReference type="EMBL" id="BRYA01001175">
    <property type="protein sequence ID" value="GMI40088.1"/>
    <property type="molecule type" value="Genomic_DNA"/>
</dbReference>
<feature type="non-terminal residue" evidence="1">
    <location>
        <position position="1"/>
    </location>
</feature>
<reference evidence="2" key="1">
    <citation type="journal article" date="2023" name="Commun. Biol.">
        <title>Genome analysis of Parmales, the sister group of diatoms, reveals the evolutionary specialization of diatoms from phago-mixotrophs to photoautotrophs.</title>
        <authorList>
            <person name="Ban H."/>
            <person name="Sato S."/>
            <person name="Yoshikawa S."/>
            <person name="Yamada K."/>
            <person name="Nakamura Y."/>
            <person name="Ichinomiya M."/>
            <person name="Sato N."/>
            <person name="Blanc-Mathieu R."/>
            <person name="Endo H."/>
            <person name="Kuwata A."/>
            <person name="Ogata H."/>
        </authorList>
    </citation>
    <scope>NUCLEOTIDE SEQUENCE [LARGE SCALE GENOMIC DNA]</scope>
</reference>
<keyword evidence="2" id="KW-1185">Reference proteome</keyword>
<proteinExistence type="predicted"/>
<evidence type="ECO:0000313" key="1">
    <source>
        <dbReference type="EMBL" id="GMI40088.1"/>
    </source>
</evidence>
<accession>A0A9W7G8P6</accession>
<dbReference type="AlphaFoldDB" id="A0A9W7G8P6"/>
<gene>
    <name evidence="1" type="ORF">TrCOL_g147</name>
</gene>
<evidence type="ECO:0000313" key="2">
    <source>
        <dbReference type="Proteomes" id="UP001165065"/>
    </source>
</evidence>
<protein>
    <submittedName>
        <fullName evidence="1">Uncharacterized protein</fullName>
    </submittedName>
</protein>
<organism evidence="1 2">
    <name type="scientific">Triparma columacea</name>
    <dbReference type="NCBI Taxonomy" id="722753"/>
    <lineage>
        <taxon>Eukaryota</taxon>
        <taxon>Sar</taxon>
        <taxon>Stramenopiles</taxon>
        <taxon>Ochrophyta</taxon>
        <taxon>Bolidophyceae</taxon>
        <taxon>Parmales</taxon>
        <taxon>Triparmaceae</taxon>
        <taxon>Triparma</taxon>
    </lineage>
</organism>
<dbReference type="Proteomes" id="UP001165065">
    <property type="component" value="Unassembled WGS sequence"/>
</dbReference>
<comment type="caution">
    <text evidence="1">The sequence shown here is derived from an EMBL/GenBank/DDBJ whole genome shotgun (WGS) entry which is preliminary data.</text>
</comment>